<gene>
    <name evidence="8" type="ORF">H9761_08215</name>
</gene>
<keyword evidence="4" id="KW-0564">Palmitate</keyword>
<proteinExistence type="predicted"/>
<feature type="compositionally biased region" description="Polar residues" evidence="6">
    <location>
        <begin position="33"/>
        <end position="46"/>
    </location>
</feature>
<evidence type="ECO:0000256" key="5">
    <source>
        <dbReference type="ARBA" id="ARBA00023288"/>
    </source>
</evidence>
<reference evidence="8" key="2">
    <citation type="submission" date="2021-04" db="EMBL/GenBank/DDBJ databases">
        <authorList>
            <person name="Gilroy R."/>
        </authorList>
    </citation>
    <scope>NUCLEOTIDE SEQUENCE</scope>
    <source>
        <strain evidence="8">USAMLcec2-132</strain>
    </source>
</reference>
<keyword evidence="1" id="KW-1003">Cell membrane</keyword>
<keyword evidence="2 7" id="KW-0732">Signal</keyword>
<name>A0A9D2SQZ2_9FIRM</name>
<evidence type="ECO:0000256" key="2">
    <source>
        <dbReference type="ARBA" id="ARBA00022729"/>
    </source>
</evidence>
<evidence type="ECO:0000256" key="7">
    <source>
        <dbReference type="SAM" id="SignalP"/>
    </source>
</evidence>
<dbReference type="Proteomes" id="UP000823891">
    <property type="component" value="Unassembled WGS sequence"/>
</dbReference>
<sequence length="565" mass="62767">MKKRRLTSLVMALTMMAVLVTGCGDSGTGDGVRNTTPETGQGQVQDTGEEGNSADPFGRYDEPVEISAVKNLGAGIEFPEGDSLEDNVWTRYLEETMNIRINWKWSTNTEQYAQKVNIAITSDDIPDVMQVSASQLKMMYDNGQIMDITEVMDTWLAPYTEDVLNSDGGIAMQAATFDGRLYAIPKIGSPLMTAKVLWVRTDWLDNLGLELPETVEDMRNIAEAFTTQDPDGNGVDDTYGLALYKDLYGSGFADLTGFFNAYNAYPGIWVDKGEEVVWGGIQPEVKEALAALNEMYEAGQIDPEFGVKDANKVNEDVSAGRIGMLFGDFWDMAWINDAKVNDPTFEWVPVAIPSLDAETPAKAQLSASTTDFYVISTDCEHPEAVVKMLNLQLEKSYGETAEPQTFNITPDGFGTYQYPAVAIEPPMKNFTAAQKVTAVINGEAEADTLNDEELNYYEMACKSLEGDHKDNNWHQLKMYGPGGALNVIYDEYWTPENVVNDAYYAAPTETMTEKLPTLNKQQLQDYTTIILEGNLDAFDEFVTNWNKLGGEEITQEVNDWYTSQK</sequence>
<dbReference type="InterPro" id="IPR050490">
    <property type="entry name" value="Bact_solute-bd_prot1"/>
</dbReference>
<feature type="chain" id="PRO_5039391925" evidence="7">
    <location>
        <begin position="23"/>
        <end position="565"/>
    </location>
</feature>
<organism evidence="8 9">
    <name type="scientific">Candidatus Eisenbergiella merdavium</name>
    <dbReference type="NCBI Taxonomy" id="2838551"/>
    <lineage>
        <taxon>Bacteria</taxon>
        <taxon>Bacillati</taxon>
        <taxon>Bacillota</taxon>
        <taxon>Clostridia</taxon>
        <taxon>Lachnospirales</taxon>
        <taxon>Lachnospiraceae</taxon>
        <taxon>Eisenbergiella</taxon>
    </lineage>
</organism>
<dbReference type="AlphaFoldDB" id="A0A9D2SQZ2"/>
<evidence type="ECO:0000256" key="3">
    <source>
        <dbReference type="ARBA" id="ARBA00023136"/>
    </source>
</evidence>
<dbReference type="Pfam" id="PF01547">
    <property type="entry name" value="SBP_bac_1"/>
    <property type="match status" value="1"/>
</dbReference>
<evidence type="ECO:0000256" key="6">
    <source>
        <dbReference type="SAM" id="MobiDB-lite"/>
    </source>
</evidence>
<protein>
    <submittedName>
        <fullName evidence="8">Extracellular solute-binding protein</fullName>
    </submittedName>
</protein>
<dbReference type="EMBL" id="DWWS01000028">
    <property type="protein sequence ID" value="HJC23671.1"/>
    <property type="molecule type" value="Genomic_DNA"/>
</dbReference>
<keyword evidence="5" id="KW-0449">Lipoprotein</keyword>
<comment type="caution">
    <text evidence="8">The sequence shown here is derived from an EMBL/GenBank/DDBJ whole genome shotgun (WGS) entry which is preliminary data.</text>
</comment>
<feature type="region of interest" description="Disordered" evidence="6">
    <location>
        <begin position="26"/>
        <end position="58"/>
    </location>
</feature>
<evidence type="ECO:0000313" key="9">
    <source>
        <dbReference type="Proteomes" id="UP000823891"/>
    </source>
</evidence>
<evidence type="ECO:0000256" key="1">
    <source>
        <dbReference type="ARBA" id="ARBA00022475"/>
    </source>
</evidence>
<evidence type="ECO:0000313" key="8">
    <source>
        <dbReference type="EMBL" id="HJC23671.1"/>
    </source>
</evidence>
<dbReference type="PROSITE" id="PS51257">
    <property type="entry name" value="PROKAR_LIPOPROTEIN"/>
    <property type="match status" value="1"/>
</dbReference>
<dbReference type="Gene3D" id="3.40.190.10">
    <property type="entry name" value="Periplasmic binding protein-like II"/>
    <property type="match status" value="2"/>
</dbReference>
<evidence type="ECO:0000256" key="4">
    <source>
        <dbReference type="ARBA" id="ARBA00023139"/>
    </source>
</evidence>
<accession>A0A9D2SQZ2</accession>
<reference evidence="8" key="1">
    <citation type="journal article" date="2021" name="PeerJ">
        <title>Extensive microbial diversity within the chicken gut microbiome revealed by metagenomics and culture.</title>
        <authorList>
            <person name="Gilroy R."/>
            <person name="Ravi A."/>
            <person name="Getino M."/>
            <person name="Pursley I."/>
            <person name="Horton D.L."/>
            <person name="Alikhan N.F."/>
            <person name="Baker D."/>
            <person name="Gharbi K."/>
            <person name="Hall N."/>
            <person name="Watson M."/>
            <person name="Adriaenssens E.M."/>
            <person name="Foster-Nyarko E."/>
            <person name="Jarju S."/>
            <person name="Secka A."/>
            <person name="Antonio M."/>
            <person name="Oren A."/>
            <person name="Chaudhuri R.R."/>
            <person name="La Ragione R."/>
            <person name="Hildebrand F."/>
            <person name="Pallen M.J."/>
        </authorList>
    </citation>
    <scope>NUCLEOTIDE SEQUENCE</scope>
    <source>
        <strain evidence="8">USAMLcec2-132</strain>
    </source>
</reference>
<dbReference type="PANTHER" id="PTHR43649:SF33">
    <property type="entry name" value="POLYGALACTURONAN_RHAMNOGALACTURONAN-BINDING PROTEIN YTCQ"/>
    <property type="match status" value="1"/>
</dbReference>
<dbReference type="PANTHER" id="PTHR43649">
    <property type="entry name" value="ARABINOSE-BINDING PROTEIN-RELATED"/>
    <property type="match status" value="1"/>
</dbReference>
<dbReference type="CDD" id="cd13580">
    <property type="entry name" value="PBP2_AlgQ_like_1"/>
    <property type="match status" value="1"/>
</dbReference>
<dbReference type="InterPro" id="IPR006059">
    <property type="entry name" value="SBP"/>
</dbReference>
<feature type="signal peptide" evidence="7">
    <location>
        <begin position="1"/>
        <end position="22"/>
    </location>
</feature>
<dbReference type="SUPFAM" id="SSF53850">
    <property type="entry name" value="Periplasmic binding protein-like II"/>
    <property type="match status" value="1"/>
</dbReference>
<keyword evidence="3" id="KW-0472">Membrane</keyword>